<dbReference type="InterPro" id="IPR003886">
    <property type="entry name" value="NIDO_dom"/>
</dbReference>
<proteinExistence type="predicted"/>
<feature type="transmembrane region" description="Helical" evidence="3">
    <location>
        <begin position="477"/>
        <end position="501"/>
    </location>
</feature>
<feature type="region of interest" description="Disordered" evidence="2">
    <location>
        <begin position="320"/>
        <end position="351"/>
    </location>
</feature>
<keyword evidence="3" id="KW-1133">Transmembrane helix</keyword>
<reference evidence="7" key="1">
    <citation type="submission" date="2025-08" db="UniProtKB">
        <authorList>
            <consortium name="RefSeq"/>
        </authorList>
    </citation>
    <scope>IDENTIFICATION</scope>
</reference>
<keyword evidence="6" id="KW-1185">Reference proteome</keyword>
<evidence type="ECO:0000256" key="4">
    <source>
        <dbReference type="SAM" id="SignalP"/>
    </source>
</evidence>
<evidence type="ECO:0000256" key="2">
    <source>
        <dbReference type="SAM" id="MobiDB-lite"/>
    </source>
</evidence>
<dbReference type="SMART" id="SM00539">
    <property type="entry name" value="NIDO"/>
    <property type="match status" value="1"/>
</dbReference>
<feature type="chain" id="PRO_5040868337" evidence="4">
    <location>
        <begin position="24"/>
        <end position="583"/>
    </location>
</feature>
<protein>
    <submittedName>
        <fullName evidence="7">Hepatitis A virus cellular receptor 1-like isoform X1</fullName>
    </submittedName>
</protein>
<name>A0A9W3AA81_BIOGL</name>
<dbReference type="OrthoDB" id="6236007at2759"/>
<dbReference type="RefSeq" id="XP_055884232.1">
    <property type="nucleotide sequence ID" value="XM_056028257.1"/>
</dbReference>
<evidence type="ECO:0000313" key="6">
    <source>
        <dbReference type="Proteomes" id="UP001165740"/>
    </source>
</evidence>
<evidence type="ECO:0000256" key="3">
    <source>
        <dbReference type="SAM" id="Phobius"/>
    </source>
</evidence>
<dbReference type="InterPro" id="IPR051495">
    <property type="entry name" value="Epithelial_Barrier/Signaling"/>
</dbReference>
<dbReference type="PANTHER" id="PTHR13802">
    <property type="entry name" value="MUCIN 4-RELATED"/>
    <property type="match status" value="1"/>
</dbReference>
<keyword evidence="4" id="KW-0732">Signal</keyword>
<dbReference type="GO" id="GO:0007160">
    <property type="term" value="P:cell-matrix adhesion"/>
    <property type="evidence" value="ECO:0007669"/>
    <property type="project" value="InterPro"/>
</dbReference>
<keyword evidence="1" id="KW-1015">Disulfide bond</keyword>
<dbReference type="AlphaFoldDB" id="A0A9W3AA81"/>
<evidence type="ECO:0000256" key="1">
    <source>
        <dbReference type="ARBA" id="ARBA00023157"/>
    </source>
</evidence>
<dbReference type="Pfam" id="PF06119">
    <property type="entry name" value="NIDO"/>
    <property type="match status" value="1"/>
</dbReference>
<accession>A0A9W3AA81</accession>
<feature type="signal peptide" evidence="4">
    <location>
        <begin position="1"/>
        <end position="23"/>
    </location>
</feature>
<keyword evidence="3" id="KW-0472">Membrane</keyword>
<dbReference type="GeneID" id="106067924"/>
<gene>
    <name evidence="7" type="primary">LOC106067924</name>
</gene>
<evidence type="ECO:0000259" key="5">
    <source>
        <dbReference type="SMART" id="SM00539"/>
    </source>
</evidence>
<keyword evidence="3" id="KW-0812">Transmembrane</keyword>
<organism evidence="6 7">
    <name type="scientific">Biomphalaria glabrata</name>
    <name type="common">Bloodfluke planorb</name>
    <name type="synonym">Freshwater snail</name>
    <dbReference type="NCBI Taxonomy" id="6526"/>
    <lineage>
        <taxon>Eukaryota</taxon>
        <taxon>Metazoa</taxon>
        <taxon>Spiralia</taxon>
        <taxon>Lophotrochozoa</taxon>
        <taxon>Mollusca</taxon>
        <taxon>Gastropoda</taxon>
        <taxon>Heterobranchia</taxon>
        <taxon>Euthyneura</taxon>
        <taxon>Panpulmonata</taxon>
        <taxon>Hygrophila</taxon>
        <taxon>Lymnaeoidea</taxon>
        <taxon>Planorbidae</taxon>
        <taxon>Biomphalaria</taxon>
    </lineage>
</organism>
<dbReference type="PANTHER" id="PTHR13802:SF52">
    <property type="entry name" value="MUCIN-4"/>
    <property type="match status" value="1"/>
</dbReference>
<evidence type="ECO:0000313" key="7">
    <source>
        <dbReference type="RefSeq" id="XP_055884232.1"/>
    </source>
</evidence>
<sequence length="583" mass="62811">MKLVILTICFKFGHTLFAYGTEARDTDANDIAHINFTSDFPFYGGKYTSVAIQKDGFVVFNNPLVKSADDLSDVNNVTIASICPWVSPVTKVTMYYRLTEAEDEVCTYIAGVSRDHLFLDVDTPFNPRYALVVTWIAYGSGLSGDGSTKKNVFQLVIATDTVQSLAVMWYEQMEWISIKDVIVGTEDVQKLPEDVHISTVAGFFKGDGQTHELLPISMSKNVFSIMNDTNVDVPGQYIFRIDGAPMNITWSERPISGDGKLTLQTSTSEMVNTENIIKPTRLAMTTILGTTATIPATTTIPMTSTIPSTTTMPATNTIPATTTKSTTASTPVTSTLPTTSTSAKTTTTTTKLTTATTLPTIPTTSKPATIPATTTLATTTKLPPITTLLTATTPPPITRAANTNTTLTTQVILATTKMTTTKPMPVTTTTKAATATTNRAGTNVTTAPVSPTMSQDFDASPNNYSGCKSRDMYKEGLGHGFAAGFGAALLTSVVALVLIVCCKRHLNFKKKHAQSNNLSTYHSPDQSCDNEEHVYSPATSPVFTLVNSPVIGTVKNSVVCPESKIYINISEIKNAEIIYQNHQ</sequence>
<dbReference type="Proteomes" id="UP001165740">
    <property type="component" value="Chromosome 5"/>
</dbReference>
<feature type="domain" description="NIDO" evidence="5">
    <location>
        <begin position="84"/>
        <end position="246"/>
    </location>
</feature>